<dbReference type="SUPFAM" id="SSF50952">
    <property type="entry name" value="Soluble quinoprotein glucose dehydrogenase"/>
    <property type="match status" value="1"/>
</dbReference>
<dbReference type="PANTHER" id="PTHR19328:SF13">
    <property type="entry name" value="HIPL1 PROTEIN"/>
    <property type="match status" value="1"/>
</dbReference>
<dbReference type="EMBL" id="CP032624">
    <property type="protein sequence ID" value="AYG05282.1"/>
    <property type="molecule type" value="Genomic_DNA"/>
</dbReference>
<gene>
    <name evidence="3" type="ORF">D7I44_05460</name>
</gene>
<evidence type="ECO:0000259" key="2">
    <source>
        <dbReference type="Pfam" id="PF07995"/>
    </source>
</evidence>
<dbReference type="Pfam" id="PF07995">
    <property type="entry name" value="GSDH"/>
    <property type="match status" value="1"/>
</dbReference>
<sequence length="369" mass="38197">MAGCTQPGEPRPEPTAALPAPTLAPTAQASGSPSAPAPTQHWTVVGDPATLATGLRAPWSIALLPGGDALISERDSGRVLERTVDGATRTAGTVPGVVHQGEGGLLGLAVRPGHPDQLYAYLTTARDNRVVRIPLTGAAGARALGKPEVVLDGLPHGTFHNGGRIAFGPDGMLYVTVGDAGDRDGAQQLGYLGGKILRVTPDGGVPGGNPFPGSPVWSLGHRNPQGIGWASDGTMWAAEFGQDTWDELNVITPGANYGWPVVEGIGHRQGFVDPVAQWSTDEASPSDLAVVGATVFVAGLGGQRLWVADASADHAVTTHSLFAGRFGRLREVVQVAPDTLWVLTNNTDGRGTPRTGDDRLLELTITRTG</sequence>
<dbReference type="OrthoDB" id="9770043at2"/>
<dbReference type="KEGG" id="gry:D7I44_05460"/>
<organism evidence="3 4">
    <name type="scientific">Gryllotalpicola protaetiae</name>
    <dbReference type="NCBI Taxonomy" id="2419771"/>
    <lineage>
        <taxon>Bacteria</taxon>
        <taxon>Bacillati</taxon>
        <taxon>Actinomycetota</taxon>
        <taxon>Actinomycetes</taxon>
        <taxon>Micrococcales</taxon>
        <taxon>Microbacteriaceae</taxon>
        <taxon>Gryllotalpicola</taxon>
    </lineage>
</organism>
<feature type="domain" description="Glucose/Sorbosone dehydrogenase" evidence="2">
    <location>
        <begin position="55"/>
        <end position="350"/>
    </location>
</feature>
<dbReference type="InterPro" id="IPR012938">
    <property type="entry name" value="Glc/Sorbosone_DH"/>
</dbReference>
<dbReference type="AlphaFoldDB" id="A0A387BRS0"/>
<keyword evidence="4" id="KW-1185">Reference proteome</keyword>
<dbReference type="InterPro" id="IPR011041">
    <property type="entry name" value="Quinoprot_gluc/sorb_DH_b-prop"/>
</dbReference>
<accession>A0A387BRS0</accession>
<dbReference type="InterPro" id="IPR011042">
    <property type="entry name" value="6-blade_b-propeller_TolB-like"/>
</dbReference>
<evidence type="ECO:0000256" key="1">
    <source>
        <dbReference type="SAM" id="MobiDB-lite"/>
    </source>
</evidence>
<evidence type="ECO:0000313" key="3">
    <source>
        <dbReference type="EMBL" id="AYG05282.1"/>
    </source>
</evidence>
<name>A0A387BRS0_9MICO</name>
<dbReference type="Gene3D" id="2.120.10.30">
    <property type="entry name" value="TolB, C-terminal domain"/>
    <property type="match status" value="1"/>
</dbReference>
<evidence type="ECO:0000313" key="4">
    <source>
        <dbReference type="Proteomes" id="UP000275069"/>
    </source>
</evidence>
<feature type="region of interest" description="Disordered" evidence="1">
    <location>
        <begin position="1"/>
        <end position="42"/>
    </location>
</feature>
<dbReference type="PANTHER" id="PTHR19328">
    <property type="entry name" value="HEDGEHOG-INTERACTING PROTEIN"/>
    <property type="match status" value="1"/>
</dbReference>
<dbReference type="Proteomes" id="UP000275069">
    <property type="component" value="Chromosome"/>
</dbReference>
<feature type="compositionally biased region" description="Low complexity" evidence="1">
    <location>
        <begin position="14"/>
        <end position="40"/>
    </location>
</feature>
<proteinExistence type="predicted"/>
<protein>
    <submittedName>
        <fullName evidence="3">PQQ-dependent sugar dehydrogenase</fullName>
    </submittedName>
</protein>
<reference evidence="3 4" key="1">
    <citation type="submission" date="2018-09" db="EMBL/GenBank/DDBJ databases">
        <title>Genome sequencing of strain 2DFW10M-5.</title>
        <authorList>
            <person name="Heo J."/>
            <person name="Kim S.-J."/>
            <person name="Kwon S.-W."/>
        </authorList>
    </citation>
    <scope>NUCLEOTIDE SEQUENCE [LARGE SCALE GENOMIC DNA]</scope>
    <source>
        <strain evidence="3 4">2DFW10M-5</strain>
    </source>
</reference>